<keyword evidence="2" id="KW-0805">Transcription regulation</keyword>
<dbReference type="GO" id="GO:0003677">
    <property type="term" value="F:DNA binding"/>
    <property type="evidence" value="ECO:0007669"/>
    <property type="project" value="InterPro"/>
</dbReference>
<feature type="domain" description="RNA polymerase sigma-70 region 2" evidence="5">
    <location>
        <begin position="21"/>
        <end position="88"/>
    </location>
</feature>
<comment type="caution">
    <text evidence="7">The sequence shown here is derived from an EMBL/GenBank/DDBJ whole genome shotgun (WGS) entry which is preliminary data.</text>
</comment>
<dbReference type="InterPro" id="IPR013325">
    <property type="entry name" value="RNA_pol_sigma_r2"/>
</dbReference>
<keyword evidence="8" id="KW-1185">Reference proteome</keyword>
<evidence type="ECO:0000313" key="8">
    <source>
        <dbReference type="Proteomes" id="UP001208131"/>
    </source>
</evidence>
<comment type="similarity">
    <text evidence="1">Belongs to the sigma-70 factor family. ECF subfamily.</text>
</comment>
<dbReference type="InterPro" id="IPR036388">
    <property type="entry name" value="WH-like_DNA-bd_sf"/>
</dbReference>
<proteinExistence type="inferred from homology"/>
<dbReference type="Gene3D" id="1.10.1740.10">
    <property type="match status" value="1"/>
</dbReference>
<dbReference type="Proteomes" id="UP001208131">
    <property type="component" value="Unassembled WGS sequence"/>
</dbReference>
<evidence type="ECO:0000256" key="2">
    <source>
        <dbReference type="ARBA" id="ARBA00023015"/>
    </source>
</evidence>
<dbReference type="InterPro" id="IPR039425">
    <property type="entry name" value="RNA_pol_sigma-70-like"/>
</dbReference>
<evidence type="ECO:0000259" key="6">
    <source>
        <dbReference type="Pfam" id="PF08281"/>
    </source>
</evidence>
<dbReference type="EMBL" id="JAOQJZ010000016">
    <property type="protein sequence ID" value="MCU6706817.1"/>
    <property type="molecule type" value="Genomic_DNA"/>
</dbReference>
<evidence type="ECO:0000259" key="5">
    <source>
        <dbReference type="Pfam" id="PF04542"/>
    </source>
</evidence>
<dbReference type="InterPro" id="IPR014284">
    <property type="entry name" value="RNA_pol_sigma-70_dom"/>
</dbReference>
<reference evidence="7 8" key="1">
    <citation type="journal article" date="2021" name="ISME Commun">
        <title>Automated analysis of genomic sequences facilitates high-throughput and comprehensive description of bacteria.</title>
        <authorList>
            <person name="Hitch T.C.A."/>
        </authorList>
    </citation>
    <scope>NUCLEOTIDE SEQUENCE [LARGE SCALE GENOMIC DNA]</scope>
    <source>
        <strain evidence="7 8">Sanger_31</strain>
    </source>
</reference>
<accession>A0AAE3ILR5</accession>
<dbReference type="SUPFAM" id="SSF88659">
    <property type="entry name" value="Sigma3 and sigma4 domains of RNA polymerase sigma factors"/>
    <property type="match status" value="1"/>
</dbReference>
<protein>
    <submittedName>
        <fullName evidence="7">RNA polymerase sigma factor</fullName>
    </submittedName>
</protein>
<dbReference type="PANTHER" id="PTHR43133:SF60">
    <property type="entry name" value="RNA POLYMERASE SIGMA FACTOR SIGV"/>
    <property type="match status" value="1"/>
</dbReference>
<evidence type="ECO:0000313" key="7">
    <source>
        <dbReference type="EMBL" id="MCU6706817.1"/>
    </source>
</evidence>
<dbReference type="CDD" id="cd06171">
    <property type="entry name" value="Sigma70_r4"/>
    <property type="match status" value="1"/>
</dbReference>
<sequence>MLAVCMTLIDDDDKSEFRKIYDSLERKLFVFSMSRLHNNALAEEAVSETFLALAENFKKIHSLEPAEIVAYTVIINRNVCIDILEKENKHSINVQIDDKIKEISEDYDHIEKLIVADMVEKLPDIYRDVIMMKYFYGFKVKEISKQLHLSVGGVKSRLEKARKILRKDINDDE</sequence>
<evidence type="ECO:0000256" key="1">
    <source>
        <dbReference type="ARBA" id="ARBA00010641"/>
    </source>
</evidence>
<name>A0AAE3ILR5_9FIRM</name>
<dbReference type="AlphaFoldDB" id="A0AAE3ILR5"/>
<dbReference type="Pfam" id="PF04542">
    <property type="entry name" value="Sigma70_r2"/>
    <property type="match status" value="1"/>
</dbReference>
<gene>
    <name evidence="7" type="ORF">OCV57_12930</name>
</gene>
<dbReference type="InterPro" id="IPR007627">
    <property type="entry name" value="RNA_pol_sigma70_r2"/>
</dbReference>
<dbReference type="RefSeq" id="WP_267301892.1">
    <property type="nucleotide sequence ID" value="NZ_JAOQJZ010000016.1"/>
</dbReference>
<dbReference type="Gene3D" id="1.10.10.10">
    <property type="entry name" value="Winged helix-like DNA-binding domain superfamily/Winged helix DNA-binding domain"/>
    <property type="match status" value="1"/>
</dbReference>
<dbReference type="GO" id="GO:0006352">
    <property type="term" value="P:DNA-templated transcription initiation"/>
    <property type="evidence" value="ECO:0007669"/>
    <property type="project" value="InterPro"/>
</dbReference>
<dbReference type="PANTHER" id="PTHR43133">
    <property type="entry name" value="RNA POLYMERASE ECF-TYPE SIGMA FACTO"/>
    <property type="match status" value="1"/>
</dbReference>
<dbReference type="GO" id="GO:0016987">
    <property type="term" value="F:sigma factor activity"/>
    <property type="evidence" value="ECO:0007669"/>
    <property type="project" value="UniProtKB-KW"/>
</dbReference>
<evidence type="ECO:0000256" key="4">
    <source>
        <dbReference type="ARBA" id="ARBA00023163"/>
    </source>
</evidence>
<keyword evidence="4" id="KW-0804">Transcription</keyword>
<dbReference type="Pfam" id="PF08281">
    <property type="entry name" value="Sigma70_r4_2"/>
    <property type="match status" value="1"/>
</dbReference>
<keyword evidence="3" id="KW-0731">Sigma factor</keyword>
<dbReference type="InterPro" id="IPR013324">
    <property type="entry name" value="RNA_pol_sigma_r3/r4-like"/>
</dbReference>
<dbReference type="NCBIfam" id="TIGR02937">
    <property type="entry name" value="sigma70-ECF"/>
    <property type="match status" value="1"/>
</dbReference>
<organism evidence="7 8">
    <name type="scientific">Hominimerdicola aceti</name>
    <dbReference type="NCBI Taxonomy" id="2981726"/>
    <lineage>
        <taxon>Bacteria</taxon>
        <taxon>Bacillati</taxon>
        <taxon>Bacillota</taxon>
        <taxon>Clostridia</taxon>
        <taxon>Eubacteriales</taxon>
        <taxon>Oscillospiraceae</taxon>
        <taxon>Hominimerdicola</taxon>
    </lineage>
</organism>
<dbReference type="SUPFAM" id="SSF88946">
    <property type="entry name" value="Sigma2 domain of RNA polymerase sigma factors"/>
    <property type="match status" value="1"/>
</dbReference>
<dbReference type="InterPro" id="IPR013249">
    <property type="entry name" value="RNA_pol_sigma70_r4_t2"/>
</dbReference>
<feature type="domain" description="RNA polymerase sigma factor 70 region 4 type 2" evidence="6">
    <location>
        <begin position="114"/>
        <end position="164"/>
    </location>
</feature>
<evidence type="ECO:0000256" key="3">
    <source>
        <dbReference type="ARBA" id="ARBA00023082"/>
    </source>
</evidence>